<sequence>MILYLSDPTTQLPSSTELDSIPKLRALFCVRVTLRMVEGLLMHAAKPPVLVAPQPLRGDMITQAHDSPSAGHKGVKATF</sequence>
<protein>
    <recommendedName>
        <fullName evidence="3">Integrase zinc-binding domain-containing protein</fullName>
    </recommendedName>
</protein>
<evidence type="ECO:0008006" key="3">
    <source>
        <dbReference type="Google" id="ProtNLM"/>
    </source>
</evidence>
<dbReference type="EMBL" id="HAEF01015355">
    <property type="protein sequence ID" value="SBR56514.1"/>
    <property type="molecule type" value="Transcribed_RNA"/>
</dbReference>
<organism evidence="2">
    <name type="scientific">Nothobranchius pienaari</name>
    <dbReference type="NCBI Taxonomy" id="704102"/>
    <lineage>
        <taxon>Eukaryota</taxon>
        <taxon>Metazoa</taxon>
        <taxon>Chordata</taxon>
        <taxon>Craniata</taxon>
        <taxon>Vertebrata</taxon>
        <taxon>Euteleostomi</taxon>
        <taxon>Actinopterygii</taxon>
        <taxon>Neopterygii</taxon>
        <taxon>Teleostei</taxon>
        <taxon>Neoteleostei</taxon>
        <taxon>Acanthomorphata</taxon>
        <taxon>Ovalentaria</taxon>
        <taxon>Atherinomorphae</taxon>
        <taxon>Cyprinodontiformes</taxon>
        <taxon>Nothobranchiidae</taxon>
        <taxon>Nothobranchius</taxon>
    </lineage>
</organism>
<reference evidence="2" key="2">
    <citation type="submission" date="2016-06" db="EMBL/GenBank/DDBJ databases">
        <title>The genome of a short-lived fish provides insights into sex chromosome evolution and the genetic control of aging.</title>
        <authorList>
            <person name="Reichwald K."/>
            <person name="Felder M."/>
            <person name="Petzold A."/>
            <person name="Koch P."/>
            <person name="Groth M."/>
            <person name="Platzer M."/>
        </authorList>
    </citation>
    <scope>NUCLEOTIDE SEQUENCE</scope>
    <source>
        <tissue evidence="2">Brain</tissue>
    </source>
</reference>
<accession>A0A1A8MJF0</accession>
<gene>
    <name evidence="2" type="primary">CU459095.1</name>
</gene>
<evidence type="ECO:0000313" key="2">
    <source>
        <dbReference type="EMBL" id="SBR56514.1"/>
    </source>
</evidence>
<dbReference type="AlphaFoldDB" id="A0A1A8MJF0"/>
<name>A0A1A8MJF0_9TELE</name>
<feature type="region of interest" description="Disordered" evidence="1">
    <location>
        <begin position="60"/>
        <end position="79"/>
    </location>
</feature>
<feature type="non-terminal residue" evidence="2">
    <location>
        <position position="79"/>
    </location>
</feature>
<reference evidence="2" key="1">
    <citation type="submission" date="2016-05" db="EMBL/GenBank/DDBJ databases">
        <authorList>
            <person name="Lavstsen T."/>
            <person name="Jespersen J.S."/>
        </authorList>
    </citation>
    <scope>NUCLEOTIDE SEQUENCE</scope>
    <source>
        <tissue evidence="2">Brain</tissue>
    </source>
</reference>
<evidence type="ECO:0000256" key="1">
    <source>
        <dbReference type="SAM" id="MobiDB-lite"/>
    </source>
</evidence>
<proteinExistence type="predicted"/>